<dbReference type="Proteomes" id="UP001156441">
    <property type="component" value="Unassembled WGS sequence"/>
</dbReference>
<dbReference type="PANTHER" id="PTHR43767">
    <property type="entry name" value="LONG-CHAIN-FATTY-ACID--COA LIGASE"/>
    <property type="match status" value="1"/>
</dbReference>
<dbReference type="SUPFAM" id="SSF56801">
    <property type="entry name" value="Acetyl-CoA synthetase-like"/>
    <property type="match status" value="1"/>
</dbReference>
<dbReference type="InterPro" id="IPR042099">
    <property type="entry name" value="ANL_N_sf"/>
</dbReference>
<name>A0ABT2JKR0_9PSEU</name>
<dbReference type="InterPro" id="IPR000873">
    <property type="entry name" value="AMP-dep_synth/lig_dom"/>
</dbReference>
<dbReference type="Gene3D" id="3.40.50.12780">
    <property type="entry name" value="N-terminal domain of ligase-like"/>
    <property type="match status" value="1"/>
</dbReference>
<dbReference type="Pfam" id="PF00501">
    <property type="entry name" value="AMP-binding"/>
    <property type="match status" value="1"/>
</dbReference>
<feature type="domain" description="AMP-dependent synthetase/ligase" evidence="1">
    <location>
        <begin position="20"/>
        <end position="142"/>
    </location>
</feature>
<proteinExistence type="predicted"/>
<dbReference type="EMBL" id="JAFFZE010000031">
    <property type="protein sequence ID" value="MCT2587980.1"/>
    <property type="molecule type" value="Genomic_DNA"/>
</dbReference>
<organism evidence="2 3">
    <name type="scientific">Actinophytocola gossypii</name>
    <dbReference type="NCBI Taxonomy" id="2812003"/>
    <lineage>
        <taxon>Bacteria</taxon>
        <taxon>Bacillati</taxon>
        <taxon>Actinomycetota</taxon>
        <taxon>Actinomycetes</taxon>
        <taxon>Pseudonocardiales</taxon>
        <taxon>Pseudonocardiaceae</taxon>
    </lineage>
</organism>
<dbReference type="InterPro" id="IPR050237">
    <property type="entry name" value="ATP-dep_AMP-bd_enzyme"/>
</dbReference>
<dbReference type="PANTHER" id="PTHR43767:SF1">
    <property type="entry name" value="NONRIBOSOMAL PEPTIDE SYNTHASE PES1 (EUROFUNG)-RELATED"/>
    <property type="match status" value="1"/>
</dbReference>
<sequence length="256" mass="26290">MTAPHTRVPVGSADVLPRLAAARWPHRTALRAGTRSTTFAELDDAVSRLAFGLRQLIGGDGLPVVVSAALGTAFPAAFHAVLRSGNVAVPVNPRMPAEPFAGVLAESGARAALLGRVTYERVRRVLAGARLEQVVLYDAPAEAGQPTCADLAGRGSLLVEPRDRDEHAAATVEGRRVRTHHELKTAALATADGLDPDSVVLNATSAYHPADLGAGLAAGATQVLLGNPDPAAAVREAARAGATHVRRDGGTTAVAA</sequence>
<evidence type="ECO:0000313" key="3">
    <source>
        <dbReference type="Proteomes" id="UP001156441"/>
    </source>
</evidence>
<accession>A0ABT2JKR0</accession>
<dbReference type="Gene3D" id="3.40.50.980">
    <property type="match status" value="1"/>
</dbReference>
<comment type="caution">
    <text evidence="2">The sequence shown here is derived from an EMBL/GenBank/DDBJ whole genome shotgun (WGS) entry which is preliminary data.</text>
</comment>
<evidence type="ECO:0000313" key="2">
    <source>
        <dbReference type="EMBL" id="MCT2587980.1"/>
    </source>
</evidence>
<evidence type="ECO:0000259" key="1">
    <source>
        <dbReference type="Pfam" id="PF00501"/>
    </source>
</evidence>
<gene>
    <name evidence="2" type="ORF">JT362_33210</name>
</gene>
<dbReference type="RefSeq" id="WP_260195907.1">
    <property type="nucleotide sequence ID" value="NZ_JAFFZE010000031.1"/>
</dbReference>
<reference evidence="2 3" key="1">
    <citation type="submission" date="2021-02" db="EMBL/GenBank/DDBJ databases">
        <title>Actinophytocola xerophila sp. nov., isolated from soil of cotton cropping field.</title>
        <authorList>
            <person name="Huang R."/>
            <person name="Chen X."/>
            <person name="Ge X."/>
            <person name="Liu W."/>
        </authorList>
    </citation>
    <scope>NUCLEOTIDE SEQUENCE [LARGE SCALE GENOMIC DNA]</scope>
    <source>
        <strain evidence="2 3">S1-96</strain>
    </source>
</reference>
<keyword evidence="3" id="KW-1185">Reference proteome</keyword>
<protein>
    <submittedName>
        <fullName evidence="2">AMP-binding protein</fullName>
    </submittedName>
</protein>